<dbReference type="InterPro" id="IPR036249">
    <property type="entry name" value="Thioredoxin-like_sf"/>
</dbReference>
<evidence type="ECO:0000256" key="1">
    <source>
        <dbReference type="ARBA" id="ARBA00007409"/>
    </source>
</evidence>
<dbReference type="SUPFAM" id="SSF47616">
    <property type="entry name" value="GST C-terminal domain-like"/>
    <property type="match status" value="1"/>
</dbReference>
<evidence type="ECO:0000259" key="5">
    <source>
        <dbReference type="PROSITE" id="PS50405"/>
    </source>
</evidence>
<reference evidence="6 7" key="1">
    <citation type="submission" date="2022-12" db="EMBL/GenBank/DDBJ databases">
        <title>Chromosome-level genome of Tegillarca granosa.</title>
        <authorList>
            <person name="Kim J."/>
        </authorList>
    </citation>
    <scope>NUCLEOTIDE SEQUENCE [LARGE SCALE GENOMIC DNA]</scope>
    <source>
        <strain evidence="6">Teg-2019</strain>
        <tissue evidence="6">Adductor muscle</tissue>
    </source>
</reference>
<feature type="non-terminal residue" evidence="6">
    <location>
        <position position="300"/>
    </location>
</feature>
<feature type="domain" description="GST C-terminal" evidence="5">
    <location>
        <begin position="102"/>
        <end position="244"/>
    </location>
</feature>
<dbReference type="Gene3D" id="3.40.30.10">
    <property type="entry name" value="Glutaredoxin"/>
    <property type="match status" value="1"/>
</dbReference>
<dbReference type="InterPro" id="IPR004045">
    <property type="entry name" value="Glutathione_S-Trfase_N"/>
</dbReference>
<dbReference type="InterPro" id="IPR004046">
    <property type="entry name" value="GST_C"/>
</dbReference>
<keyword evidence="3" id="KW-0472">Membrane</keyword>
<dbReference type="PANTHER" id="PTHR44188:SF1">
    <property type="entry name" value="GDAP1, ISOFORM A"/>
    <property type="match status" value="1"/>
</dbReference>
<evidence type="ECO:0000256" key="2">
    <source>
        <dbReference type="SAM" id="Coils"/>
    </source>
</evidence>
<dbReference type="PANTHER" id="PTHR44188">
    <property type="entry name" value="GDAP1, ISOFORM A"/>
    <property type="match status" value="1"/>
</dbReference>
<protein>
    <submittedName>
        <fullName evidence="6">Uncharacterized protein</fullName>
    </submittedName>
</protein>
<proteinExistence type="inferred from homology"/>
<dbReference type="SUPFAM" id="SSF52833">
    <property type="entry name" value="Thioredoxin-like"/>
    <property type="match status" value="1"/>
</dbReference>
<dbReference type="Proteomes" id="UP001217089">
    <property type="component" value="Unassembled WGS sequence"/>
</dbReference>
<sequence length="300" mass="34118">MNPKFTVPTLQHGEKVVTESLDIVRYLDQQVTTEPTLFPDPKSEAGKNVEEWCQKLDAIRIEQLTFGVFLNQELSVSGVKMPDALRKRFTVEAIRKKHKLAEDKMKQYAEKYPEFREAYLSKIRIRKEFTSGEMTTKDRTSKCLDDLELVLDEVENQIQKTKSAQGPNSWLIGTDFTAADIILTNLLDRLNMVGLLERYCSESKRPLLKDYFDRLASKTSVQKVRAQTMDSVKVMFYSRMKQAAPSVLGLTIAAVAIGIETRFWTIETVAVSEVVVTVVISYFVVTVVISDVVETVMIND</sequence>
<feature type="domain" description="GST N-terminal" evidence="4">
    <location>
        <begin position="1"/>
        <end position="35"/>
    </location>
</feature>
<keyword evidence="3" id="KW-1133">Transmembrane helix</keyword>
<keyword evidence="7" id="KW-1185">Reference proteome</keyword>
<keyword evidence="3" id="KW-0812">Transmembrane</keyword>
<dbReference type="Pfam" id="PF00043">
    <property type="entry name" value="GST_C"/>
    <property type="match status" value="1"/>
</dbReference>
<dbReference type="EMBL" id="JARBDR010000337">
    <property type="protein sequence ID" value="KAJ8314689.1"/>
    <property type="molecule type" value="Genomic_DNA"/>
</dbReference>
<comment type="similarity">
    <text evidence="1">Belongs to the GST superfamily.</text>
</comment>
<dbReference type="Gene3D" id="1.20.1050.10">
    <property type="match status" value="1"/>
</dbReference>
<dbReference type="CDD" id="cd00570">
    <property type="entry name" value="GST_N_family"/>
    <property type="match status" value="1"/>
</dbReference>
<evidence type="ECO:0000313" key="6">
    <source>
        <dbReference type="EMBL" id="KAJ8314689.1"/>
    </source>
</evidence>
<feature type="transmembrane region" description="Helical" evidence="3">
    <location>
        <begin position="270"/>
        <end position="293"/>
    </location>
</feature>
<comment type="caution">
    <text evidence="6">The sequence shown here is derived from an EMBL/GenBank/DDBJ whole genome shotgun (WGS) entry which is preliminary data.</text>
</comment>
<keyword evidence="2" id="KW-0175">Coiled coil</keyword>
<dbReference type="PROSITE" id="PS50404">
    <property type="entry name" value="GST_NTER"/>
    <property type="match status" value="1"/>
</dbReference>
<feature type="coiled-coil region" evidence="2">
    <location>
        <begin position="137"/>
        <end position="164"/>
    </location>
</feature>
<dbReference type="InterPro" id="IPR036282">
    <property type="entry name" value="Glutathione-S-Trfase_C_sf"/>
</dbReference>
<feature type="transmembrane region" description="Helical" evidence="3">
    <location>
        <begin position="243"/>
        <end position="264"/>
    </location>
</feature>
<gene>
    <name evidence="6" type="ORF">KUTeg_006839</name>
</gene>
<evidence type="ECO:0000313" key="7">
    <source>
        <dbReference type="Proteomes" id="UP001217089"/>
    </source>
</evidence>
<dbReference type="PROSITE" id="PS50405">
    <property type="entry name" value="GST_CTER"/>
    <property type="match status" value="1"/>
</dbReference>
<evidence type="ECO:0000259" key="4">
    <source>
        <dbReference type="PROSITE" id="PS50404"/>
    </source>
</evidence>
<accession>A0ABQ9FBI1</accession>
<dbReference type="InterPro" id="IPR010987">
    <property type="entry name" value="Glutathione-S-Trfase_C-like"/>
</dbReference>
<evidence type="ECO:0000256" key="3">
    <source>
        <dbReference type="SAM" id="Phobius"/>
    </source>
</evidence>
<dbReference type="Pfam" id="PF13417">
    <property type="entry name" value="GST_N_3"/>
    <property type="match status" value="1"/>
</dbReference>
<name>A0ABQ9FBI1_TEGGR</name>
<organism evidence="6 7">
    <name type="scientific">Tegillarca granosa</name>
    <name type="common">Malaysian cockle</name>
    <name type="synonym">Anadara granosa</name>
    <dbReference type="NCBI Taxonomy" id="220873"/>
    <lineage>
        <taxon>Eukaryota</taxon>
        <taxon>Metazoa</taxon>
        <taxon>Spiralia</taxon>
        <taxon>Lophotrochozoa</taxon>
        <taxon>Mollusca</taxon>
        <taxon>Bivalvia</taxon>
        <taxon>Autobranchia</taxon>
        <taxon>Pteriomorphia</taxon>
        <taxon>Arcoida</taxon>
        <taxon>Arcoidea</taxon>
        <taxon>Arcidae</taxon>
        <taxon>Tegillarca</taxon>
    </lineage>
</organism>